<organism evidence="6 7">
    <name type="scientific">Lentinula detonsa</name>
    <dbReference type="NCBI Taxonomy" id="2804962"/>
    <lineage>
        <taxon>Eukaryota</taxon>
        <taxon>Fungi</taxon>
        <taxon>Dikarya</taxon>
        <taxon>Basidiomycota</taxon>
        <taxon>Agaricomycotina</taxon>
        <taxon>Agaricomycetes</taxon>
        <taxon>Agaricomycetidae</taxon>
        <taxon>Agaricales</taxon>
        <taxon>Marasmiineae</taxon>
        <taxon>Omphalotaceae</taxon>
        <taxon>Lentinula</taxon>
    </lineage>
</organism>
<comment type="caution">
    <text evidence="6">The sequence shown here is derived from an EMBL/GenBank/DDBJ whole genome shotgun (WGS) entry which is preliminary data.</text>
</comment>
<gene>
    <name evidence="6" type="ORF">DFH05DRAFT_1115990</name>
</gene>
<evidence type="ECO:0000313" key="6">
    <source>
        <dbReference type="EMBL" id="KAJ3745060.1"/>
    </source>
</evidence>
<accession>A0A9W8P1K0</accession>
<dbReference type="InterPro" id="IPR000537">
    <property type="entry name" value="UbiA_prenyltransferase"/>
</dbReference>
<dbReference type="PANTHER" id="PTHR42723:SF1">
    <property type="entry name" value="CHLOROPHYLL SYNTHASE, CHLOROPLASTIC"/>
    <property type="match status" value="1"/>
</dbReference>
<evidence type="ECO:0000256" key="5">
    <source>
        <dbReference type="SAM" id="Phobius"/>
    </source>
</evidence>
<comment type="subcellular location">
    <subcellularLocation>
        <location evidence="1">Membrane</location>
        <topology evidence="1">Multi-pass membrane protein</topology>
    </subcellularLocation>
</comment>
<evidence type="ECO:0000256" key="4">
    <source>
        <dbReference type="ARBA" id="ARBA00023136"/>
    </source>
</evidence>
<evidence type="ECO:0000256" key="3">
    <source>
        <dbReference type="ARBA" id="ARBA00022989"/>
    </source>
</evidence>
<protein>
    <submittedName>
        <fullName evidence="6">UbiA prenyltransferase family-domain-containing protein</fullName>
    </submittedName>
</protein>
<proteinExistence type="predicted"/>
<evidence type="ECO:0000313" key="7">
    <source>
        <dbReference type="Proteomes" id="UP001142393"/>
    </source>
</evidence>
<keyword evidence="2 5" id="KW-0812">Transmembrane</keyword>
<dbReference type="Gene3D" id="1.10.357.140">
    <property type="entry name" value="UbiA prenyltransferase"/>
    <property type="match status" value="1"/>
</dbReference>
<feature type="transmembrane region" description="Helical" evidence="5">
    <location>
        <begin position="249"/>
        <end position="270"/>
    </location>
</feature>
<dbReference type="CDD" id="cd13965">
    <property type="entry name" value="PT_UbiA_3"/>
    <property type="match status" value="1"/>
</dbReference>
<dbReference type="InterPro" id="IPR044878">
    <property type="entry name" value="UbiA_sf"/>
</dbReference>
<name>A0A9W8P1K0_9AGAR</name>
<evidence type="ECO:0000256" key="1">
    <source>
        <dbReference type="ARBA" id="ARBA00004141"/>
    </source>
</evidence>
<keyword evidence="4 5" id="KW-0472">Membrane</keyword>
<dbReference type="InterPro" id="IPR050475">
    <property type="entry name" value="Prenyltransferase_related"/>
</dbReference>
<dbReference type="Proteomes" id="UP001142393">
    <property type="component" value="Unassembled WGS sequence"/>
</dbReference>
<dbReference type="GO" id="GO:0016765">
    <property type="term" value="F:transferase activity, transferring alkyl or aryl (other than methyl) groups"/>
    <property type="evidence" value="ECO:0007669"/>
    <property type="project" value="InterPro"/>
</dbReference>
<sequence>MVSSASIPSLNSGWKTFQEVHIPIQYLVIVPRILFLFTASDFKTVMIPVALFTILSTPYIDLHSFLAALFWTWLHLLQFCVSNQSLHIEEDKLNKPWRPIPSSLIHISTTRQLRWLLLPACICLSVHYRITSAGVLLSLAFAAHNELGFGSHWLLRNACNAWGYAMFNAGAVGIANPEVLKDGRLFHSFVYNGLVIFTTIHAQDFRDVEGDKIIGRQTLPIVYPEGSRLAILVSMWGWTSGLIATCHGIHAWLSLIFGAVGLVIGFRFYCFRSARDDRMSYTLYNLWLVWTQIVHLPA</sequence>
<keyword evidence="7" id="KW-1185">Reference proteome</keyword>
<reference evidence="6 7" key="1">
    <citation type="journal article" date="2023" name="Proc. Natl. Acad. Sci. U.S.A.">
        <title>A global phylogenomic analysis of the shiitake genus Lentinula.</title>
        <authorList>
            <person name="Sierra-Patev S."/>
            <person name="Min B."/>
            <person name="Naranjo-Ortiz M."/>
            <person name="Looney B."/>
            <person name="Konkel Z."/>
            <person name="Slot J.C."/>
            <person name="Sakamoto Y."/>
            <person name="Steenwyk J.L."/>
            <person name="Rokas A."/>
            <person name="Carro J."/>
            <person name="Camarero S."/>
            <person name="Ferreira P."/>
            <person name="Molpeceres G."/>
            <person name="Ruiz-Duenas F.J."/>
            <person name="Serrano A."/>
            <person name="Henrissat B."/>
            <person name="Drula E."/>
            <person name="Hughes K.W."/>
            <person name="Mata J.L."/>
            <person name="Ishikawa N.K."/>
            <person name="Vargas-Isla R."/>
            <person name="Ushijima S."/>
            <person name="Smith C.A."/>
            <person name="Donoghue J."/>
            <person name="Ahrendt S."/>
            <person name="Andreopoulos W."/>
            <person name="He G."/>
            <person name="LaButti K."/>
            <person name="Lipzen A."/>
            <person name="Ng V."/>
            <person name="Riley R."/>
            <person name="Sandor L."/>
            <person name="Barry K."/>
            <person name="Martinez A.T."/>
            <person name="Xiao Y."/>
            <person name="Gibbons J.G."/>
            <person name="Terashima K."/>
            <person name="Grigoriev I.V."/>
            <person name="Hibbett D."/>
        </authorList>
    </citation>
    <scope>NUCLEOTIDE SEQUENCE [LARGE SCALE GENOMIC DNA]</scope>
    <source>
        <strain evidence="6 7">TFB7810</strain>
    </source>
</reference>
<evidence type="ECO:0000256" key="2">
    <source>
        <dbReference type="ARBA" id="ARBA00022692"/>
    </source>
</evidence>
<dbReference type="Pfam" id="PF01040">
    <property type="entry name" value="UbiA"/>
    <property type="match status" value="1"/>
</dbReference>
<dbReference type="EMBL" id="JANVFU010000006">
    <property type="protein sequence ID" value="KAJ3745060.1"/>
    <property type="molecule type" value="Genomic_DNA"/>
</dbReference>
<dbReference type="AlphaFoldDB" id="A0A9W8P1K0"/>
<dbReference type="PANTHER" id="PTHR42723">
    <property type="entry name" value="CHLOROPHYLL SYNTHASE"/>
    <property type="match status" value="1"/>
</dbReference>
<dbReference type="GO" id="GO:0016020">
    <property type="term" value="C:membrane"/>
    <property type="evidence" value="ECO:0007669"/>
    <property type="project" value="UniProtKB-SubCell"/>
</dbReference>
<keyword evidence="3 5" id="KW-1133">Transmembrane helix</keyword>